<dbReference type="RefSeq" id="WP_377329985.1">
    <property type="nucleotide sequence ID" value="NZ_JBHSNG010000036.1"/>
</dbReference>
<reference evidence="2" key="1">
    <citation type="journal article" date="2019" name="Int. J. Syst. Evol. Microbiol.">
        <title>The Global Catalogue of Microorganisms (GCM) 10K type strain sequencing project: providing services to taxonomists for standard genome sequencing and annotation.</title>
        <authorList>
            <consortium name="The Broad Institute Genomics Platform"/>
            <consortium name="The Broad Institute Genome Sequencing Center for Infectious Disease"/>
            <person name="Wu L."/>
            <person name="Ma J."/>
        </authorList>
    </citation>
    <scope>NUCLEOTIDE SEQUENCE [LARGE SCALE GENOMIC DNA]</scope>
    <source>
        <strain evidence="2">CGMCC 1.13587</strain>
    </source>
</reference>
<dbReference type="PANTHER" id="PTHR21525">
    <property type="entry name" value="MOTILE SPERM PROTEIN"/>
    <property type="match status" value="1"/>
</dbReference>
<proteinExistence type="predicted"/>
<dbReference type="Proteomes" id="UP001596111">
    <property type="component" value="Unassembled WGS sequence"/>
</dbReference>
<keyword evidence="2" id="KW-1185">Reference proteome</keyword>
<dbReference type="EMBL" id="JBHSNG010000036">
    <property type="protein sequence ID" value="MFC5583189.1"/>
    <property type="molecule type" value="Genomic_DNA"/>
</dbReference>
<gene>
    <name evidence="1" type="ORF">ACFPPB_18910</name>
</gene>
<sequence length="488" mass="51871">MQKVNLKPAIRPEGWVAPMVSESVEATSINKFHTKSGHGFAAEDANILDDRLHFRKVENVGTSNTLDGPDRVVNGVKIQTKYCQTAKDTVDAAFKDRKYRYGEQLLEVPSDQYNDCIKIMQEKIRLGQVEGVTDPTEAERLVAKGSVTYKQARNIAKAGTVDGLVYDFKSHSVSATGSFGIAFTLDFAFRVWNGEPTKEAMKESVLTGLASGAITLGVGMVTSQVLRTRAAAIGRVWARDAVRLIYKTQYGKVVINKVAEVSLGKAVGGGAAINHVAKLARSNTITTVATAVIVTAPDMYRATFDGTVSWPQAGKNFSTTVAGSAGGIAGGYSGAALGAAIGTAVAPGPGTAIGAGIGSVLGMFTGGSLGSNGIKKVLDLFVEDDAVAIQRLLDAEMREFVFDYLLTEAEIGEFTVFVGKTIDAKFLRTIYGSTSRGALVTGTFVPKLEEIVAKRERIVVRDVEVEEAIATIMENVLVEASKVPDLTA</sequence>
<accession>A0ABW0T1H4</accession>
<name>A0ABW0T1H4_9GAMM</name>
<comment type="caution">
    <text evidence="1">The sequence shown here is derived from an EMBL/GenBank/DDBJ whole genome shotgun (WGS) entry which is preliminary data.</text>
</comment>
<evidence type="ECO:0000313" key="1">
    <source>
        <dbReference type="EMBL" id="MFC5583189.1"/>
    </source>
</evidence>
<organism evidence="1 2">
    <name type="scientific">Rhodanobacter terrae</name>
    <dbReference type="NCBI Taxonomy" id="418647"/>
    <lineage>
        <taxon>Bacteria</taxon>
        <taxon>Pseudomonadati</taxon>
        <taxon>Pseudomonadota</taxon>
        <taxon>Gammaproteobacteria</taxon>
        <taxon>Lysobacterales</taxon>
        <taxon>Rhodanobacteraceae</taxon>
        <taxon>Rhodanobacter</taxon>
    </lineage>
</organism>
<evidence type="ECO:0000313" key="2">
    <source>
        <dbReference type="Proteomes" id="UP001596111"/>
    </source>
</evidence>
<protein>
    <submittedName>
        <fullName evidence="1">Uncharacterized protein</fullName>
    </submittedName>
</protein>
<dbReference type="PANTHER" id="PTHR21525:SF9">
    <property type="entry name" value="CHANNEL_COLICIN DOMAIN-CONTAINING PROTEIN"/>
    <property type="match status" value="1"/>
</dbReference>